<dbReference type="InterPro" id="IPR011701">
    <property type="entry name" value="MFS"/>
</dbReference>
<dbReference type="RefSeq" id="XP_002116665.1">
    <property type="nucleotide sequence ID" value="XM_002116629.1"/>
</dbReference>
<dbReference type="Pfam" id="PF07690">
    <property type="entry name" value="MFS_1"/>
    <property type="match status" value="1"/>
</dbReference>
<evidence type="ECO:0000256" key="5">
    <source>
        <dbReference type="ARBA" id="ARBA00023136"/>
    </source>
</evidence>
<dbReference type="CTD" id="6757878"/>
<keyword evidence="3 6" id="KW-0812">Transmembrane</keyword>
<dbReference type="PANTHER" id="PTHR23511">
    <property type="entry name" value="SYNAPTIC VESICLE GLYCOPROTEIN 2"/>
    <property type="match status" value="1"/>
</dbReference>
<feature type="transmembrane region" description="Helical" evidence="6">
    <location>
        <begin position="140"/>
        <end position="159"/>
    </location>
</feature>
<dbReference type="PhylomeDB" id="B3S925"/>
<dbReference type="KEGG" id="tad:TRIADDRAFT_31314"/>
<keyword evidence="2" id="KW-0813">Transport</keyword>
<dbReference type="Gene3D" id="1.20.1250.20">
    <property type="entry name" value="MFS general substrate transporter like domains"/>
    <property type="match status" value="1"/>
</dbReference>
<keyword evidence="4 6" id="KW-1133">Transmembrane helix</keyword>
<proteinExistence type="predicted"/>
<feature type="transmembrane region" description="Helical" evidence="6">
    <location>
        <begin position="52"/>
        <end position="71"/>
    </location>
</feature>
<evidence type="ECO:0000256" key="4">
    <source>
        <dbReference type="ARBA" id="ARBA00022989"/>
    </source>
</evidence>
<evidence type="ECO:0000256" key="6">
    <source>
        <dbReference type="SAM" id="Phobius"/>
    </source>
</evidence>
<dbReference type="GO" id="GO:0022857">
    <property type="term" value="F:transmembrane transporter activity"/>
    <property type="evidence" value="ECO:0007669"/>
    <property type="project" value="InterPro"/>
</dbReference>
<organism evidence="8 9">
    <name type="scientific">Trichoplax adhaerens</name>
    <name type="common">Trichoplax reptans</name>
    <dbReference type="NCBI Taxonomy" id="10228"/>
    <lineage>
        <taxon>Eukaryota</taxon>
        <taxon>Metazoa</taxon>
        <taxon>Placozoa</taxon>
        <taxon>Uniplacotomia</taxon>
        <taxon>Trichoplacea</taxon>
        <taxon>Trichoplacidae</taxon>
        <taxon>Trichoplax</taxon>
    </lineage>
</organism>
<dbReference type="PANTHER" id="PTHR23511:SF34">
    <property type="entry name" value="SYNAPTIC VESICLE GLYCOPROTEIN 2"/>
    <property type="match status" value="1"/>
</dbReference>
<name>B3S925_TRIAD</name>
<accession>B3S925</accession>
<dbReference type="InParanoid" id="B3S925"/>
<feature type="transmembrane region" description="Helical" evidence="6">
    <location>
        <begin position="111"/>
        <end position="134"/>
    </location>
</feature>
<dbReference type="OrthoDB" id="3936150at2759"/>
<protein>
    <recommendedName>
        <fullName evidence="7">Major facilitator superfamily (MFS) profile domain-containing protein</fullName>
    </recommendedName>
</protein>
<dbReference type="InterPro" id="IPR036259">
    <property type="entry name" value="MFS_trans_sf"/>
</dbReference>
<evidence type="ECO:0000313" key="8">
    <source>
        <dbReference type="EMBL" id="EDV20724.1"/>
    </source>
</evidence>
<evidence type="ECO:0000256" key="2">
    <source>
        <dbReference type="ARBA" id="ARBA00022448"/>
    </source>
</evidence>
<dbReference type="GO" id="GO:0016020">
    <property type="term" value="C:membrane"/>
    <property type="evidence" value="ECO:0007669"/>
    <property type="project" value="UniProtKB-SubCell"/>
</dbReference>
<dbReference type="SUPFAM" id="SSF103473">
    <property type="entry name" value="MFS general substrate transporter"/>
    <property type="match status" value="1"/>
</dbReference>
<dbReference type="PROSITE" id="PS50850">
    <property type="entry name" value="MFS"/>
    <property type="match status" value="1"/>
</dbReference>
<dbReference type="EMBL" id="DS985257">
    <property type="protein sequence ID" value="EDV20724.1"/>
    <property type="molecule type" value="Genomic_DNA"/>
</dbReference>
<evidence type="ECO:0000256" key="1">
    <source>
        <dbReference type="ARBA" id="ARBA00004141"/>
    </source>
</evidence>
<gene>
    <name evidence="8" type="ORF">TRIADDRAFT_31314</name>
</gene>
<dbReference type="HOGENOM" id="CLU_1588592_0_0_1"/>
<keyword evidence="5 6" id="KW-0472">Membrane</keyword>
<sequence length="168" mass="17976">MSNLNQTLSNSISCLQGSKLINTISDILFGSCLAAPVAILCTIFINRTGRKLLFITVATLTGLSIFLIWLIDKTITAQIFATIFTTIAVNGWIPLELWSAELFPTELRASAVGFVNFISGLGFLLGILTFSLIFHVSCTATLLLPAILCTFGGLLSCLLPDTTGADID</sequence>
<dbReference type="AlphaFoldDB" id="B3S925"/>
<reference evidence="8 9" key="1">
    <citation type="journal article" date="2008" name="Nature">
        <title>The Trichoplax genome and the nature of placozoans.</title>
        <authorList>
            <person name="Srivastava M."/>
            <person name="Begovic E."/>
            <person name="Chapman J."/>
            <person name="Putnam N.H."/>
            <person name="Hellsten U."/>
            <person name="Kawashima T."/>
            <person name="Kuo A."/>
            <person name="Mitros T."/>
            <person name="Salamov A."/>
            <person name="Carpenter M.L."/>
            <person name="Signorovitch A.Y."/>
            <person name="Moreno M.A."/>
            <person name="Kamm K."/>
            <person name="Grimwood J."/>
            <person name="Schmutz J."/>
            <person name="Shapiro H."/>
            <person name="Grigoriev I.V."/>
            <person name="Buss L.W."/>
            <person name="Schierwater B."/>
            <person name="Dellaporta S.L."/>
            <person name="Rokhsar D.S."/>
        </authorList>
    </citation>
    <scope>NUCLEOTIDE SEQUENCE [LARGE SCALE GENOMIC DNA]</scope>
    <source>
        <strain evidence="8 9">Grell-BS-1999</strain>
    </source>
</reference>
<feature type="domain" description="Major facilitator superfamily (MFS) profile" evidence="7">
    <location>
        <begin position="1"/>
        <end position="164"/>
    </location>
</feature>
<evidence type="ECO:0000256" key="3">
    <source>
        <dbReference type="ARBA" id="ARBA00022692"/>
    </source>
</evidence>
<dbReference type="Proteomes" id="UP000009022">
    <property type="component" value="Unassembled WGS sequence"/>
</dbReference>
<comment type="subcellular location">
    <subcellularLocation>
        <location evidence="1">Membrane</location>
        <topology evidence="1">Multi-pass membrane protein</topology>
    </subcellularLocation>
</comment>
<evidence type="ECO:0000259" key="7">
    <source>
        <dbReference type="PROSITE" id="PS50850"/>
    </source>
</evidence>
<feature type="transmembrane region" description="Helical" evidence="6">
    <location>
        <begin position="27"/>
        <end position="45"/>
    </location>
</feature>
<evidence type="ECO:0000313" key="9">
    <source>
        <dbReference type="Proteomes" id="UP000009022"/>
    </source>
</evidence>
<dbReference type="FunFam" id="1.20.1250.20:FF:001707">
    <property type="entry name" value="Uncharacterized protein"/>
    <property type="match status" value="1"/>
</dbReference>
<dbReference type="InterPro" id="IPR020846">
    <property type="entry name" value="MFS_dom"/>
</dbReference>
<dbReference type="GeneID" id="6757878"/>
<feature type="transmembrane region" description="Helical" evidence="6">
    <location>
        <begin position="77"/>
        <end position="99"/>
    </location>
</feature>
<keyword evidence="9" id="KW-1185">Reference proteome</keyword>